<keyword evidence="2" id="KW-1185">Reference proteome</keyword>
<feature type="non-terminal residue" evidence="1">
    <location>
        <position position="47"/>
    </location>
</feature>
<sequence length="47" mass="5373">MCSNISPSSFITEDFSNWWQRHFSNIAKPFDECFALVQTGTAELKST</sequence>
<dbReference type="AlphaFoldDB" id="A0A392TUS5"/>
<dbReference type="EMBL" id="LXQA010650902">
    <property type="protein sequence ID" value="MCI64197.1"/>
    <property type="molecule type" value="Genomic_DNA"/>
</dbReference>
<name>A0A392TUS5_9FABA</name>
<accession>A0A392TUS5</accession>
<reference evidence="1 2" key="1">
    <citation type="journal article" date="2018" name="Front. Plant Sci.">
        <title>Red Clover (Trifolium pratense) and Zigzag Clover (T. medium) - A Picture of Genomic Similarities and Differences.</title>
        <authorList>
            <person name="Dluhosova J."/>
            <person name="Istvanek J."/>
            <person name="Nedelnik J."/>
            <person name="Repkova J."/>
        </authorList>
    </citation>
    <scope>NUCLEOTIDE SEQUENCE [LARGE SCALE GENOMIC DNA]</scope>
    <source>
        <strain evidence="2">cv. 10/8</strain>
        <tissue evidence="1">Leaf</tissue>
    </source>
</reference>
<protein>
    <submittedName>
        <fullName evidence="1">Uncharacterized protein</fullName>
    </submittedName>
</protein>
<organism evidence="1 2">
    <name type="scientific">Trifolium medium</name>
    <dbReference type="NCBI Taxonomy" id="97028"/>
    <lineage>
        <taxon>Eukaryota</taxon>
        <taxon>Viridiplantae</taxon>
        <taxon>Streptophyta</taxon>
        <taxon>Embryophyta</taxon>
        <taxon>Tracheophyta</taxon>
        <taxon>Spermatophyta</taxon>
        <taxon>Magnoliopsida</taxon>
        <taxon>eudicotyledons</taxon>
        <taxon>Gunneridae</taxon>
        <taxon>Pentapetalae</taxon>
        <taxon>rosids</taxon>
        <taxon>fabids</taxon>
        <taxon>Fabales</taxon>
        <taxon>Fabaceae</taxon>
        <taxon>Papilionoideae</taxon>
        <taxon>50 kb inversion clade</taxon>
        <taxon>NPAAA clade</taxon>
        <taxon>Hologalegina</taxon>
        <taxon>IRL clade</taxon>
        <taxon>Trifolieae</taxon>
        <taxon>Trifolium</taxon>
    </lineage>
</organism>
<dbReference type="Proteomes" id="UP000265520">
    <property type="component" value="Unassembled WGS sequence"/>
</dbReference>
<proteinExistence type="predicted"/>
<evidence type="ECO:0000313" key="2">
    <source>
        <dbReference type="Proteomes" id="UP000265520"/>
    </source>
</evidence>
<comment type="caution">
    <text evidence="1">The sequence shown here is derived from an EMBL/GenBank/DDBJ whole genome shotgun (WGS) entry which is preliminary data.</text>
</comment>
<evidence type="ECO:0000313" key="1">
    <source>
        <dbReference type="EMBL" id="MCI64197.1"/>
    </source>
</evidence>